<dbReference type="PANTHER" id="PTHR23132:SF23">
    <property type="entry name" value="D-ALANINE--D-ALANINE LIGASE B"/>
    <property type="match status" value="1"/>
</dbReference>
<keyword evidence="4 12" id="KW-0436">Ligase</keyword>
<keyword evidence="5 10" id="KW-0547">Nucleotide-binding</keyword>
<dbReference type="InterPro" id="IPR013815">
    <property type="entry name" value="ATP_grasp_subdomain_1"/>
</dbReference>
<dbReference type="EMBL" id="BMAT01009321">
    <property type="protein sequence ID" value="GFS03996.1"/>
    <property type="molecule type" value="Genomic_DNA"/>
</dbReference>
<dbReference type="PIRSF" id="PIRSF039102">
    <property type="entry name" value="Ddl/VanB"/>
    <property type="match status" value="1"/>
</dbReference>
<feature type="domain" description="ATP-grasp" evidence="11">
    <location>
        <begin position="113"/>
        <end position="312"/>
    </location>
</feature>
<proteinExistence type="inferred from homology"/>
<evidence type="ECO:0000256" key="8">
    <source>
        <dbReference type="ARBA" id="ARBA00022984"/>
    </source>
</evidence>
<organism evidence="12 13">
    <name type="scientific">Elysia marginata</name>
    <dbReference type="NCBI Taxonomy" id="1093978"/>
    <lineage>
        <taxon>Eukaryota</taxon>
        <taxon>Metazoa</taxon>
        <taxon>Spiralia</taxon>
        <taxon>Lophotrochozoa</taxon>
        <taxon>Mollusca</taxon>
        <taxon>Gastropoda</taxon>
        <taxon>Heterobranchia</taxon>
        <taxon>Euthyneura</taxon>
        <taxon>Panpulmonata</taxon>
        <taxon>Sacoglossa</taxon>
        <taxon>Placobranchoidea</taxon>
        <taxon>Plakobranchidae</taxon>
        <taxon>Elysia</taxon>
    </lineage>
</organism>
<dbReference type="Pfam" id="PF01820">
    <property type="entry name" value="Dala_Dala_lig_N"/>
    <property type="match status" value="1"/>
</dbReference>
<evidence type="ECO:0000256" key="6">
    <source>
        <dbReference type="ARBA" id="ARBA00022840"/>
    </source>
</evidence>
<evidence type="ECO:0000256" key="2">
    <source>
        <dbReference type="ARBA" id="ARBA00010871"/>
    </source>
</evidence>
<name>A0AAV4I5N0_9GAST</name>
<gene>
    <name evidence="12" type="ORF">ElyMa_004645300</name>
</gene>
<evidence type="ECO:0000313" key="13">
    <source>
        <dbReference type="Proteomes" id="UP000762676"/>
    </source>
</evidence>
<dbReference type="InterPro" id="IPR016185">
    <property type="entry name" value="PreATP-grasp_dom_sf"/>
</dbReference>
<comment type="caution">
    <text evidence="12">The sequence shown here is derived from an EMBL/GenBank/DDBJ whole genome shotgun (WGS) entry which is preliminary data.</text>
</comment>
<keyword evidence="9" id="KW-0961">Cell wall biogenesis/degradation</keyword>
<dbReference type="PANTHER" id="PTHR23132">
    <property type="entry name" value="D-ALANINE--D-ALANINE LIGASE"/>
    <property type="match status" value="1"/>
</dbReference>
<evidence type="ECO:0000256" key="4">
    <source>
        <dbReference type="ARBA" id="ARBA00022598"/>
    </source>
</evidence>
<sequence>MGGYTPEYDISLKSGGVVQQYLPKEKYDVYPVLISKEKWVYASNEGKEYPIDKSDFSISVDSKKVSFDCVFNTIHGSPGEDGMMAAYFELIGMPQTSCGFYQAALTYNKRDLLATLKPLGIKMAKSCYLNKGTPFDKSDIAEKLGLPCFVKANKSGSSVGVYMVKTLKELTHAIANVFQYDNEIIIEAALEGTEVSAGVIQYKGRTKVLPLTEIISENGFFDYEAKYEGKSKEITPARIPLEVENKTTKIALFIYEYLGLRGFARSEFIIVDGEPHILEINTTPGLTEQSILPKQAKAFGLSLKTLFESAVEDSIARKL</sequence>
<keyword evidence="13" id="KW-1185">Reference proteome</keyword>
<dbReference type="GO" id="GO:0008360">
    <property type="term" value="P:regulation of cell shape"/>
    <property type="evidence" value="ECO:0007669"/>
    <property type="project" value="UniProtKB-KW"/>
</dbReference>
<dbReference type="Gene3D" id="3.30.470.20">
    <property type="entry name" value="ATP-grasp fold, B domain"/>
    <property type="match status" value="1"/>
</dbReference>
<evidence type="ECO:0000259" key="11">
    <source>
        <dbReference type="PROSITE" id="PS50975"/>
    </source>
</evidence>
<dbReference type="PROSITE" id="PS00843">
    <property type="entry name" value="DALA_DALA_LIGASE_1"/>
    <property type="match status" value="1"/>
</dbReference>
<dbReference type="InterPro" id="IPR011127">
    <property type="entry name" value="Dala_Dala_lig_N"/>
</dbReference>
<dbReference type="Pfam" id="PF07478">
    <property type="entry name" value="Dala_Dala_lig_C"/>
    <property type="match status" value="1"/>
</dbReference>
<dbReference type="SUPFAM" id="SSF52440">
    <property type="entry name" value="PreATP-grasp domain"/>
    <property type="match status" value="1"/>
</dbReference>
<reference evidence="12 13" key="1">
    <citation type="journal article" date="2021" name="Elife">
        <title>Chloroplast acquisition without the gene transfer in kleptoplastic sea slugs, Plakobranchus ocellatus.</title>
        <authorList>
            <person name="Maeda T."/>
            <person name="Takahashi S."/>
            <person name="Yoshida T."/>
            <person name="Shimamura S."/>
            <person name="Takaki Y."/>
            <person name="Nagai Y."/>
            <person name="Toyoda A."/>
            <person name="Suzuki Y."/>
            <person name="Arimoto A."/>
            <person name="Ishii H."/>
            <person name="Satoh N."/>
            <person name="Nishiyama T."/>
            <person name="Hasebe M."/>
            <person name="Maruyama T."/>
            <person name="Minagawa J."/>
            <person name="Obokata J."/>
            <person name="Shigenobu S."/>
        </authorList>
    </citation>
    <scope>NUCLEOTIDE SEQUENCE [LARGE SCALE GENOMIC DNA]</scope>
</reference>
<dbReference type="SUPFAM" id="SSF56059">
    <property type="entry name" value="Glutathione synthetase ATP-binding domain-like"/>
    <property type="match status" value="1"/>
</dbReference>
<keyword evidence="6 10" id="KW-0067">ATP-binding</keyword>
<dbReference type="PROSITE" id="PS00844">
    <property type="entry name" value="DALA_DALA_LIGASE_2"/>
    <property type="match status" value="1"/>
</dbReference>
<dbReference type="Proteomes" id="UP000762676">
    <property type="component" value="Unassembled WGS sequence"/>
</dbReference>
<dbReference type="Gene3D" id="3.40.50.20">
    <property type="match status" value="1"/>
</dbReference>
<evidence type="ECO:0000256" key="3">
    <source>
        <dbReference type="ARBA" id="ARBA00022490"/>
    </source>
</evidence>
<dbReference type="GO" id="GO:0046872">
    <property type="term" value="F:metal ion binding"/>
    <property type="evidence" value="ECO:0007669"/>
    <property type="project" value="InterPro"/>
</dbReference>
<dbReference type="GO" id="GO:0005737">
    <property type="term" value="C:cytoplasm"/>
    <property type="evidence" value="ECO:0007669"/>
    <property type="project" value="UniProtKB-SubCell"/>
</dbReference>
<evidence type="ECO:0000256" key="1">
    <source>
        <dbReference type="ARBA" id="ARBA00004496"/>
    </source>
</evidence>
<dbReference type="GO" id="GO:0005524">
    <property type="term" value="F:ATP binding"/>
    <property type="evidence" value="ECO:0007669"/>
    <property type="project" value="UniProtKB-UniRule"/>
</dbReference>
<dbReference type="AlphaFoldDB" id="A0AAV4I5N0"/>
<protein>
    <submittedName>
        <fullName evidence="12">D-alanine--D-alanine ligase</fullName>
    </submittedName>
</protein>
<dbReference type="NCBIfam" id="NF002527">
    <property type="entry name" value="PRK01966.1-3"/>
    <property type="match status" value="1"/>
</dbReference>
<dbReference type="InterPro" id="IPR005905">
    <property type="entry name" value="D_ala_D_ala"/>
</dbReference>
<dbReference type="InterPro" id="IPR011095">
    <property type="entry name" value="Dala_Dala_lig_C"/>
</dbReference>
<evidence type="ECO:0000256" key="5">
    <source>
        <dbReference type="ARBA" id="ARBA00022741"/>
    </source>
</evidence>
<dbReference type="InterPro" id="IPR011761">
    <property type="entry name" value="ATP-grasp"/>
</dbReference>
<dbReference type="HAMAP" id="MF_00047">
    <property type="entry name" value="Dala_Dala_lig"/>
    <property type="match status" value="1"/>
</dbReference>
<evidence type="ECO:0000256" key="7">
    <source>
        <dbReference type="ARBA" id="ARBA00022960"/>
    </source>
</evidence>
<keyword evidence="8" id="KW-0573">Peptidoglycan synthesis</keyword>
<evidence type="ECO:0000256" key="9">
    <source>
        <dbReference type="ARBA" id="ARBA00023316"/>
    </source>
</evidence>
<evidence type="ECO:0000256" key="10">
    <source>
        <dbReference type="PROSITE-ProRule" id="PRU00409"/>
    </source>
</evidence>
<dbReference type="GO" id="GO:0008716">
    <property type="term" value="F:D-alanine-D-alanine ligase activity"/>
    <property type="evidence" value="ECO:0007669"/>
    <property type="project" value="InterPro"/>
</dbReference>
<comment type="subcellular location">
    <subcellularLocation>
        <location evidence="1">Cytoplasm</location>
    </subcellularLocation>
</comment>
<evidence type="ECO:0000313" key="12">
    <source>
        <dbReference type="EMBL" id="GFS03996.1"/>
    </source>
</evidence>
<keyword evidence="3" id="KW-0963">Cytoplasm</keyword>
<keyword evidence="7" id="KW-0133">Cell shape</keyword>
<dbReference type="Gene3D" id="3.30.1490.20">
    <property type="entry name" value="ATP-grasp fold, A domain"/>
    <property type="match status" value="1"/>
</dbReference>
<dbReference type="PROSITE" id="PS50975">
    <property type="entry name" value="ATP_GRASP"/>
    <property type="match status" value="1"/>
</dbReference>
<comment type="similarity">
    <text evidence="2">Belongs to the D-alanine--D-alanine ligase family.</text>
</comment>
<accession>A0AAV4I5N0</accession>
<dbReference type="InterPro" id="IPR000291">
    <property type="entry name" value="D-Ala_lig_Van_CS"/>
</dbReference>
<dbReference type="GO" id="GO:0071555">
    <property type="term" value="P:cell wall organization"/>
    <property type="evidence" value="ECO:0007669"/>
    <property type="project" value="UniProtKB-KW"/>
</dbReference>